<dbReference type="EMBL" id="JADOEL010000002">
    <property type="protein sequence ID" value="MBF8176685.1"/>
    <property type="molecule type" value="Genomic_DNA"/>
</dbReference>
<dbReference type="Pfam" id="PF13579">
    <property type="entry name" value="Glyco_trans_4_4"/>
    <property type="match status" value="1"/>
</dbReference>
<dbReference type="Gene3D" id="3.40.50.2000">
    <property type="entry name" value="Glycogen Phosphorylase B"/>
    <property type="match status" value="2"/>
</dbReference>
<feature type="domain" description="Glycosyl transferase family 1" evidence="1">
    <location>
        <begin position="219"/>
        <end position="370"/>
    </location>
</feature>
<proteinExistence type="predicted"/>
<reference evidence="3 4" key="1">
    <citation type="submission" date="2020-11" db="EMBL/GenBank/DDBJ databases">
        <title>WGS of Herminiimonas contaminans strain Marseille-Q4544 isolated from planarians Schmidtea mediterranea.</title>
        <authorList>
            <person name="Kangale L."/>
        </authorList>
    </citation>
    <scope>NUCLEOTIDE SEQUENCE [LARGE SCALE GENOMIC DNA]</scope>
    <source>
        <strain evidence="3 4">Marseille-Q4544</strain>
    </source>
</reference>
<keyword evidence="4" id="KW-1185">Reference proteome</keyword>
<evidence type="ECO:0000259" key="1">
    <source>
        <dbReference type="Pfam" id="PF00534"/>
    </source>
</evidence>
<evidence type="ECO:0000313" key="4">
    <source>
        <dbReference type="Proteomes" id="UP000657372"/>
    </source>
</evidence>
<dbReference type="InterPro" id="IPR001296">
    <property type="entry name" value="Glyco_trans_1"/>
</dbReference>
<evidence type="ECO:0000313" key="3">
    <source>
        <dbReference type="EMBL" id="MBF8176685.1"/>
    </source>
</evidence>
<comment type="caution">
    <text evidence="3">The sequence shown here is derived from an EMBL/GenBank/DDBJ whole genome shotgun (WGS) entry which is preliminary data.</text>
</comment>
<dbReference type="InterPro" id="IPR028098">
    <property type="entry name" value="Glyco_trans_4-like_N"/>
</dbReference>
<dbReference type="SUPFAM" id="SSF53756">
    <property type="entry name" value="UDP-Glycosyltransferase/glycogen phosphorylase"/>
    <property type="match status" value="1"/>
</dbReference>
<sequence length="399" mass="44148">MLPTKESSNLKTDKKSRPPVRILHLTHTDIPSDNRILKEILALADVPHFELHGIGIRLRLGAKDTNVSPRAKITSLALATRKLRFLPGPVRHLIVAIEMMARLFFQGLKVRPHVIHCHDTPALLVGVLLKHCFKARLIYDAHELESNKNGQSRAIARLTLWAEQVAWSSIDHLVTVSPSIIAWYEQHLGPKPSSLILNSPLFAAAGEQEKGSGTPRYFHEKFGIPQSAKVFLYLGLLVNGRGIEKMLAAFSRENVASHLVFVGYGSLENEIQSAAQTFSNIHLHPPVPHEEVVALSRSADYGLCIIENVSLSDYYCLPNKLFEYAFAGIPVLASDFPDIAHTVQQYGLGECCEVNINSIVAAIDRIEAGKSVHLPQDLHALGWQTQSARLQQAYTSLIG</sequence>
<dbReference type="RefSeq" id="WP_195874673.1">
    <property type="nucleotide sequence ID" value="NZ_JADOEL010000002.1"/>
</dbReference>
<gene>
    <name evidence="3" type="ORF">IXC47_03200</name>
</gene>
<protein>
    <submittedName>
        <fullName evidence="3">Glycosyltransferase</fullName>
    </submittedName>
</protein>
<dbReference type="Pfam" id="PF00534">
    <property type="entry name" value="Glycos_transf_1"/>
    <property type="match status" value="1"/>
</dbReference>
<accession>A0ABS0EPA2</accession>
<evidence type="ECO:0000259" key="2">
    <source>
        <dbReference type="Pfam" id="PF13579"/>
    </source>
</evidence>
<feature type="domain" description="Glycosyltransferase subfamily 4-like N-terminal" evidence="2">
    <location>
        <begin position="73"/>
        <end position="192"/>
    </location>
</feature>
<name>A0ABS0EPA2_9BURK</name>
<dbReference type="Proteomes" id="UP000657372">
    <property type="component" value="Unassembled WGS sequence"/>
</dbReference>
<organism evidence="3 4">
    <name type="scientific">Herminiimonas contaminans</name>
    <dbReference type="NCBI Taxonomy" id="1111140"/>
    <lineage>
        <taxon>Bacteria</taxon>
        <taxon>Pseudomonadati</taxon>
        <taxon>Pseudomonadota</taxon>
        <taxon>Betaproteobacteria</taxon>
        <taxon>Burkholderiales</taxon>
        <taxon>Oxalobacteraceae</taxon>
        <taxon>Herminiimonas</taxon>
    </lineage>
</organism>